<dbReference type="Gene3D" id="2.120.10.30">
    <property type="entry name" value="TolB, C-terminal domain"/>
    <property type="match status" value="1"/>
</dbReference>
<dbReference type="InterPro" id="IPR050778">
    <property type="entry name" value="Cueball_EGF_LRP_Nidogen"/>
</dbReference>
<dbReference type="PROSITE" id="PS51120">
    <property type="entry name" value="LDLRB"/>
    <property type="match status" value="1"/>
</dbReference>
<protein>
    <submittedName>
        <fullName evidence="2">Uncharacterized protein</fullName>
    </submittedName>
</protein>
<sequence length="118" mass="13733">AYMDGTNRYGIIRTKLGWPAGITLDLEAKRVYWVDSRYDYIETTTYDGLHRKTVVHGGSVIPHPFGVTLFEHSVYYTDWTKMAVMKANKYSDNSPRELYRTSQRPHGLTVVHAYRQPF</sequence>
<dbReference type="EMBL" id="JAMKFB020000009">
    <property type="protein sequence ID" value="KAL0184911.1"/>
    <property type="molecule type" value="Genomic_DNA"/>
</dbReference>
<dbReference type="Proteomes" id="UP001529510">
    <property type="component" value="Unassembled WGS sequence"/>
</dbReference>
<evidence type="ECO:0000313" key="2">
    <source>
        <dbReference type="EMBL" id="KAL0184911.1"/>
    </source>
</evidence>
<feature type="non-terminal residue" evidence="2">
    <location>
        <position position="1"/>
    </location>
</feature>
<feature type="non-terminal residue" evidence="2">
    <location>
        <position position="118"/>
    </location>
</feature>
<organism evidence="2 3">
    <name type="scientific">Cirrhinus mrigala</name>
    <name type="common">Mrigala</name>
    <dbReference type="NCBI Taxonomy" id="683832"/>
    <lineage>
        <taxon>Eukaryota</taxon>
        <taxon>Metazoa</taxon>
        <taxon>Chordata</taxon>
        <taxon>Craniata</taxon>
        <taxon>Vertebrata</taxon>
        <taxon>Euteleostomi</taxon>
        <taxon>Actinopterygii</taxon>
        <taxon>Neopterygii</taxon>
        <taxon>Teleostei</taxon>
        <taxon>Ostariophysi</taxon>
        <taxon>Cypriniformes</taxon>
        <taxon>Cyprinidae</taxon>
        <taxon>Labeoninae</taxon>
        <taxon>Labeonini</taxon>
        <taxon>Cirrhinus</taxon>
    </lineage>
</organism>
<gene>
    <name evidence="2" type="ORF">M9458_020607</name>
</gene>
<evidence type="ECO:0000256" key="1">
    <source>
        <dbReference type="PROSITE-ProRule" id="PRU00461"/>
    </source>
</evidence>
<dbReference type="SUPFAM" id="SSF63825">
    <property type="entry name" value="YWTD domain"/>
    <property type="match status" value="1"/>
</dbReference>
<keyword evidence="3" id="KW-1185">Reference proteome</keyword>
<dbReference type="PANTHER" id="PTHR46513">
    <property type="entry name" value="VITELLOGENIN RECEPTOR-LIKE PROTEIN-RELATED-RELATED"/>
    <property type="match status" value="1"/>
</dbReference>
<dbReference type="AlphaFoldDB" id="A0ABD0QG24"/>
<name>A0ABD0QG24_CIRMR</name>
<reference evidence="2 3" key="1">
    <citation type="submission" date="2024-05" db="EMBL/GenBank/DDBJ databases">
        <title>Genome sequencing and assembly of Indian major carp, Cirrhinus mrigala (Hamilton, 1822).</title>
        <authorList>
            <person name="Mohindra V."/>
            <person name="Chowdhury L.M."/>
            <person name="Lal K."/>
            <person name="Jena J.K."/>
        </authorList>
    </citation>
    <scope>NUCLEOTIDE SEQUENCE [LARGE SCALE GENOMIC DNA]</scope>
    <source>
        <strain evidence="2">CM1030</strain>
        <tissue evidence="2">Blood</tissue>
    </source>
</reference>
<proteinExistence type="predicted"/>
<dbReference type="SMART" id="SM00135">
    <property type="entry name" value="LY"/>
    <property type="match status" value="2"/>
</dbReference>
<dbReference type="InterPro" id="IPR011042">
    <property type="entry name" value="6-blade_b-propeller_TolB-like"/>
</dbReference>
<comment type="caution">
    <text evidence="2">The sequence shown here is derived from an EMBL/GenBank/DDBJ whole genome shotgun (WGS) entry which is preliminary data.</text>
</comment>
<dbReference type="InterPro" id="IPR000033">
    <property type="entry name" value="LDLR_classB_rpt"/>
</dbReference>
<evidence type="ECO:0000313" key="3">
    <source>
        <dbReference type="Proteomes" id="UP001529510"/>
    </source>
</evidence>
<dbReference type="Pfam" id="PF00058">
    <property type="entry name" value="Ldl_recept_b"/>
    <property type="match status" value="1"/>
</dbReference>
<dbReference type="PANTHER" id="PTHR46513:SF13">
    <property type="entry name" value="EGF-LIKE DOMAIN-CONTAINING PROTEIN"/>
    <property type="match status" value="1"/>
</dbReference>
<feature type="repeat" description="LDL-receptor class B" evidence="1">
    <location>
        <begin position="29"/>
        <end position="73"/>
    </location>
</feature>
<accession>A0ABD0QG24</accession>